<accession>A0ABS4TRU7</accession>
<dbReference type="Gene3D" id="1.10.10.60">
    <property type="entry name" value="Homeodomain-like"/>
    <property type="match status" value="1"/>
</dbReference>
<dbReference type="InterPro" id="IPR050109">
    <property type="entry name" value="HTH-type_TetR-like_transc_reg"/>
</dbReference>
<keyword evidence="3" id="KW-0804">Transcription</keyword>
<keyword evidence="2 4" id="KW-0238">DNA-binding</keyword>
<dbReference type="InterPro" id="IPR004111">
    <property type="entry name" value="Repressor_TetR_C"/>
</dbReference>
<dbReference type="EMBL" id="JAGINW010000001">
    <property type="protein sequence ID" value="MBP2327127.1"/>
    <property type="molecule type" value="Genomic_DNA"/>
</dbReference>
<reference evidence="6 7" key="1">
    <citation type="submission" date="2021-03" db="EMBL/GenBank/DDBJ databases">
        <title>Sequencing the genomes of 1000 actinobacteria strains.</title>
        <authorList>
            <person name="Klenk H.-P."/>
        </authorList>
    </citation>
    <scope>NUCLEOTIDE SEQUENCE [LARGE SCALE GENOMIC DNA]</scope>
    <source>
        <strain evidence="6 7">DSM 46670</strain>
    </source>
</reference>
<dbReference type="RefSeq" id="WP_209644114.1">
    <property type="nucleotide sequence ID" value="NZ_JAGINW010000001.1"/>
</dbReference>
<evidence type="ECO:0000313" key="7">
    <source>
        <dbReference type="Proteomes" id="UP001519332"/>
    </source>
</evidence>
<comment type="caution">
    <text evidence="6">The sequence shown here is derived from an EMBL/GenBank/DDBJ whole genome shotgun (WGS) entry which is preliminary data.</text>
</comment>
<dbReference type="InterPro" id="IPR009057">
    <property type="entry name" value="Homeodomain-like_sf"/>
</dbReference>
<evidence type="ECO:0000259" key="5">
    <source>
        <dbReference type="PROSITE" id="PS50977"/>
    </source>
</evidence>
<dbReference type="PANTHER" id="PTHR30055:SF151">
    <property type="entry name" value="TRANSCRIPTIONAL REGULATORY PROTEIN"/>
    <property type="match status" value="1"/>
</dbReference>
<proteinExistence type="predicted"/>
<evidence type="ECO:0000313" key="6">
    <source>
        <dbReference type="EMBL" id="MBP2327127.1"/>
    </source>
</evidence>
<evidence type="ECO:0000256" key="3">
    <source>
        <dbReference type="ARBA" id="ARBA00023163"/>
    </source>
</evidence>
<feature type="domain" description="HTH tetR-type" evidence="5">
    <location>
        <begin position="31"/>
        <end position="91"/>
    </location>
</feature>
<keyword evidence="7" id="KW-1185">Reference proteome</keyword>
<organism evidence="6 7">
    <name type="scientific">Kibdelosporangium banguiense</name>
    <dbReference type="NCBI Taxonomy" id="1365924"/>
    <lineage>
        <taxon>Bacteria</taxon>
        <taxon>Bacillati</taxon>
        <taxon>Actinomycetota</taxon>
        <taxon>Actinomycetes</taxon>
        <taxon>Pseudonocardiales</taxon>
        <taxon>Pseudonocardiaceae</taxon>
        <taxon>Kibdelosporangium</taxon>
    </lineage>
</organism>
<gene>
    <name evidence="6" type="ORF">JOF56_007512</name>
</gene>
<dbReference type="PROSITE" id="PS50977">
    <property type="entry name" value="HTH_TETR_2"/>
    <property type="match status" value="1"/>
</dbReference>
<evidence type="ECO:0000256" key="1">
    <source>
        <dbReference type="ARBA" id="ARBA00023015"/>
    </source>
</evidence>
<dbReference type="InterPro" id="IPR036271">
    <property type="entry name" value="Tet_transcr_reg_TetR-rel_C_sf"/>
</dbReference>
<name>A0ABS4TRU7_9PSEU</name>
<sequence>MLDSENAHLLPPGLTLAWGVTPASRRGPKPAHSIGQIVEAAVELADDDGLAAASMPNIAAQLGFTTNALYRYVSSKEELTVLLADAGWGPPPGDLVRDGDWRATAKAWAQAAIDRYRTRTWLLDIPLRGAPVTPNLLRWMEILLQALAGTGLAHGELFGSALLLDGFARSAAARARGQTEGHITAERTAAMQAFLEPLLKGGGYPLVASMMSDGRFWEVSEVDFGLDRLLDGIEAHSSTHSDDSQSCTA</sequence>
<keyword evidence="1" id="KW-0805">Transcription regulation</keyword>
<dbReference type="PANTHER" id="PTHR30055">
    <property type="entry name" value="HTH-TYPE TRANSCRIPTIONAL REGULATOR RUTR"/>
    <property type="match status" value="1"/>
</dbReference>
<dbReference type="Gene3D" id="1.10.357.10">
    <property type="entry name" value="Tetracycline Repressor, domain 2"/>
    <property type="match status" value="1"/>
</dbReference>
<dbReference type="Pfam" id="PF00440">
    <property type="entry name" value="TetR_N"/>
    <property type="match status" value="1"/>
</dbReference>
<evidence type="ECO:0000256" key="4">
    <source>
        <dbReference type="PROSITE-ProRule" id="PRU00335"/>
    </source>
</evidence>
<protein>
    <submittedName>
        <fullName evidence="6">AcrR family transcriptional regulator</fullName>
    </submittedName>
</protein>
<feature type="DNA-binding region" description="H-T-H motif" evidence="4">
    <location>
        <begin position="54"/>
        <end position="73"/>
    </location>
</feature>
<dbReference type="SUPFAM" id="SSF46689">
    <property type="entry name" value="Homeodomain-like"/>
    <property type="match status" value="1"/>
</dbReference>
<dbReference type="SUPFAM" id="SSF48498">
    <property type="entry name" value="Tetracyclin repressor-like, C-terminal domain"/>
    <property type="match status" value="1"/>
</dbReference>
<dbReference type="Pfam" id="PF02909">
    <property type="entry name" value="TetR_C_1"/>
    <property type="match status" value="1"/>
</dbReference>
<dbReference type="PRINTS" id="PR00455">
    <property type="entry name" value="HTHTETR"/>
</dbReference>
<evidence type="ECO:0000256" key="2">
    <source>
        <dbReference type="ARBA" id="ARBA00023125"/>
    </source>
</evidence>
<dbReference type="InterPro" id="IPR001647">
    <property type="entry name" value="HTH_TetR"/>
</dbReference>
<dbReference type="Proteomes" id="UP001519332">
    <property type="component" value="Unassembled WGS sequence"/>
</dbReference>